<accession>A0A6J7IIS0</accession>
<dbReference type="EMBL" id="CAFBMX010000005">
    <property type="protein sequence ID" value="CAB4930655.1"/>
    <property type="molecule type" value="Genomic_DNA"/>
</dbReference>
<comment type="catalytic activity">
    <reaction evidence="14">
        <text>chorismate + L-glutamine = anthranilate + pyruvate + L-glutamate + H(+)</text>
        <dbReference type="Rhea" id="RHEA:21732"/>
        <dbReference type="ChEBI" id="CHEBI:15361"/>
        <dbReference type="ChEBI" id="CHEBI:15378"/>
        <dbReference type="ChEBI" id="CHEBI:16567"/>
        <dbReference type="ChEBI" id="CHEBI:29748"/>
        <dbReference type="ChEBI" id="CHEBI:29985"/>
        <dbReference type="ChEBI" id="CHEBI:58359"/>
        <dbReference type="EC" id="4.1.3.27"/>
    </reaction>
</comment>
<dbReference type="GO" id="GO:0004049">
    <property type="term" value="F:anthranilate synthase activity"/>
    <property type="evidence" value="ECO:0007669"/>
    <property type="project" value="UniProtKB-EC"/>
</dbReference>
<evidence type="ECO:0000256" key="5">
    <source>
        <dbReference type="ARBA" id="ARBA00012266"/>
    </source>
</evidence>
<comment type="subunit">
    <text evidence="4">Heterotetramer consisting of two non-identical subunits: a beta subunit (TrpG) and a large alpha subunit (TrpE).</text>
</comment>
<comment type="similarity">
    <text evidence="3">Belongs to the anthranilate synthase component I family.</text>
</comment>
<evidence type="ECO:0000256" key="8">
    <source>
        <dbReference type="ARBA" id="ARBA00022723"/>
    </source>
</evidence>
<evidence type="ECO:0000256" key="6">
    <source>
        <dbReference type="ARBA" id="ARBA00020653"/>
    </source>
</evidence>
<dbReference type="InterPro" id="IPR005801">
    <property type="entry name" value="ADC_synthase"/>
</dbReference>
<keyword evidence="8" id="KW-0479">Metal-binding</keyword>
<comment type="pathway">
    <text evidence="2">Amino-acid biosynthesis; L-tryptophan biosynthesis; L-tryptophan from chorismate: step 1/5.</text>
</comment>
<evidence type="ECO:0000313" key="17">
    <source>
        <dbReference type="EMBL" id="CAB4930655.1"/>
    </source>
</evidence>
<dbReference type="PANTHER" id="PTHR11236:SF48">
    <property type="entry name" value="ISOCHORISMATE SYNTHASE MENF"/>
    <property type="match status" value="1"/>
</dbReference>
<sequence>MLPSVSDTHAHTLTIEPSLEEVRALAEQHTLVPLRHSFIDDCETPVSAFLKLRASSPEEPAFLLESAEQGQRVGRYSFIGIRPRSVLRWSLGDEGDPYALAAAEVARWTQAPLADLPPFAGGAVGYFGYDLVRTVEPLGPPNPDTIGLPDMALMLSDVLVVFDHLKHTVSIIVNVFAEAGADLAAAYAAACATIAEVRELLAGPVPRRPQRDTPIAQPQFTSNLDQPAFEAMVERIIEYVYAGDAFQVVPSQRWTAQTDLDPFAIYRGLRVVNPSPYMYFLDFGDFQVVGASPEPLLTVHDRTVSTRPIAGTRPRGADAAEDAEISKGLLEDEKERAEHIMLVDLGRNDLGRVCEYGSVHVDSFMAVERYSHVMHIVSSVSGTLRPDIGPMDALRAVLPAGTLSGAPKVRAMQIIDELEPVKRGGYGGAIGYLSYTGDLDTCIHIRTVVVKDGKAHIQAGGGTVADAKPAYEYEESVNKARAVRRAIELAATQADWS</sequence>
<feature type="domain" description="Chorismate-utilising enzyme C-terminal" evidence="15">
    <location>
        <begin position="226"/>
        <end position="479"/>
    </location>
</feature>
<dbReference type="GO" id="GO:0046872">
    <property type="term" value="F:metal ion binding"/>
    <property type="evidence" value="ECO:0007669"/>
    <property type="project" value="UniProtKB-KW"/>
</dbReference>
<evidence type="ECO:0000256" key="9">
    <source>
        <dbReference type="ARBA" id="ARBA00022822"/>
    </source>
</evidence>
<name>A0A6J7IIS0_9ZZZZ</name>
<dbReference type="NCBIfam" id="TIGR00564">
    <property type="entry name" value="trpE_most"/>
    <property type="match status" value="1"/>
</dbReference>
<dbReference type="InterPro" id="IPR006805">
    <property type="entry name" value="Anth_synth_I_N"/>
</dbReference>
<dbReference type="Gene3D" id="3.60.120.10">
    <property type="entry name" value="Anthranilate synthase"/>
    <property type="match status" value="1"/>
</dbReference>
<dbReference type="Pfam" id="PF00425">
    <property type="entry name" value="Chorismate_bind"/>
    <property type="match status" value="1"/>
</dbReference>
<dbReference type="InterPro" id="IPR019999">
    <property type="entry name" value="Anth_synth_I-like"/>
</dbReference>
<evidence type="ECO:0000256" key="3">
    <source>
        <dbReference type="ARBA" id="ARBA00009562"/>
    </source>
</evidence>
<dbReference type="InterPro" id="IPR015890">
    <property type="entry name" value="Chorismate_C"/>
</dbReference>
<dbReference type="PANTHER" id="PTHR11236">
    <property type="entry name" value="AMINOBENZOATE/ANTHRANILATE SYNTHASE"/>
    <property type="match status" value="1"/>
</dbReference>
<keyword evidence="7" id="KW-0028">Amino-acid biosynthesis</keyword>
<dbReference type="EC" id="4.1.3.27" evidence="5"/>
<protein>
    <recommendedName>
        <fullName evidence="6">Anthranilate synthase component 1</fullName>
        <ecNumber evidence="5">4.1.3.27</ecNumber>
    </recommendedName>
</protein>
<dbReference type="PRINTS" id="PR00095">
    <property type="entry name" value="ANTSNTHASEI"/>
</dbReference>
<dbReference type="AlphaFoldDB" id="A0A6J7IIS0"/>
<feature type="domain" description="Anthranilate synthase component I N-terminal" evidence="16">
    <location>
        <begin position="42"/>
        <end position="169"/>
    </location>
</feature>
<evidence type="ECO:0000259" key="15">
    <source>
        <dbReference type="Pfam" id="PF00425"/>
    </source>
</evidence>
<evidence type="ECO:0000256" key="10">
    <source>
        <dbReference type="ARBA" id="ARBA00022842"/>
    </source>
</evidence>
<evidence type="ECO:0000256" key="7">
    <source>
        <dbReference type="ARBA" id="ARBA00022605"/>
    </source>
</evidence>
<evidence type="ECO:0000256" key="14">
    <source>
        <dbReference type="ARBA" id="ARBA00047683"/>
    </source>
</evidence>
<evidence type="ECO:0000256" key="13">
    <source>
        <dbReference type="ARBA" id="ARBA00025634"/>
    </source>
</evidence>
<evidence type="ECO:0000256" key="4">
    <source>
        <dbReference type="ARBA" id="ARBA00011575"/>
    </source>
</evidence>
<evidence type="ECO:0000256" key="12">
    <source>
        <dbReference type="ARBA" id="ARBA00023239"/>
    </source>
</evidence>
<comment type="cofactor">
    <cofactor evidence="1">
        <name>Mg(2+)</name>
        <dbReference type="ChEBI" id="CHEBI:18420"/>
    </cofactor>
</comment>
<organism evidence="17">
    <name type="scientific">freshwater metagenome</name>
    <dbReference type="NCBI Taxonomy" id="449393"/>
    <lineage>
        <taxon>unclassified sequences</taxon>
        <taxon>metagenomes</taxon>
        <taxon>ecological metagenomes</taxon>
    </lineage>
</organism>
<dbReference type="UniPathway" id="UPA00035">
    <property type="reaction ID" value="UER00040"/>
</dbReference>
<reference evidence="17" key="1">
    <citation type="submission" date="2020-05" db="EMBL/GenBank/DDBJ databases">
        <authorList>
            <person name="Chiriac C."/>
            <person name="Salcher M."/>
            <person name="Ghai R."/>
            <person name="Kavagutti S V."/>
        </authorList>
    </citation>
    <scope>NUCLEOTIDE SEQUENCE</scope>
</reference>
<dbReference type="SUPFAM" id="SSF56322">
    <property type="entry name" value="ADC synthase"/>
    <property type="match status" value="1"/>
</dbReference>
<evidence type="ECO:0000256" key="11">
    <source>
        <dbReference type="ARBA" id="ARBA00023141"/>
    </source>
</evidence>
<evidence type="ECO:0000256" key="2">
    <source>
        <dbReference type="ARBA" id="ARBA00004873"/>
    </source>
</evidence>
<evidence type="ECO:0000259" key="16">
    <source>
        <dbReference type="Pfam" id="PF04715"/>
    </source>
</evidence>
<dbReference type="InterPro" id="IPR005256">
    <property type="entry name" value="Anth_synth_I_PabB"/>
</dbReference>
<keyword evidence="10" id="KW-0460">Magnesium</keyword>
<keyword evidence="11" id="KW-0057">Aromatic amino acid biosynthesis</keyword>
<keyword evidence="9" id="KW-0822">Tryptophan biosynthesis</keyword>
<proteinExistence type="inferred from homology"/>
<dbReference type="GO" id="GO:0000162">
    <property type="term" value="P:L-tryptophan biosynthetic process"/>
    <property type="evidence" value="ECO:0007669"/>
    <property type="project" value="UniProtKB-UniPathway"/>
</dbReference>
<keyword evidence="12" id="KW-0456">Lyase</keyword>
<dbReference type="Pfam" id="PF04715">
    <property type="entry name" value="Anth_synt_I_N"/>
    <property type="match status" value="1"/>
</dbReference>
<comment type="function">
    <text evidence="13">Part of a heterotetrameric complex that catalyzes the two-step biosynthesis of anthranilate, an intermediate in the biosynthesis of L-tryptophan. In the first step, the glutamine-binding beta subunit (TrpG) of anthranilate synthase (AS) provides the glutamine amidotransferase activity which generates ammonia as a substrate that, along with chorismate, is used in the second step, catalyzed by the large alpha subunit of AS (TrpE) to produce anthranilate. In the absence of TrpG, TrpE can synthesize anthranilate directly from chorismate and high concentrations of ammonia.</text>
</comment>
<gene>
    <name evidence="17" type="ORF">UFOPK3674_01127</name>
</gene>
<evidence type="ECO:0000256" key="1">
    <source>
        <dbReference type="ARBA" id="ARBA00001946"/>
    </source>
</evidence>